<name>A0A1H9FCR9_9GAMM</name>
<sequence>MLNIVIPMAGEGSRFKVAGYSDPKPMIKLNNKRMIELVINNIKPNRDHRFIFICQSQHLNDTELEQVLRRSSSDCIILSVDKKTGGAAETVLKAEEYISDEAGLMIANCDQWIDVDINDYLGTADGENVDGMIMTMTANDEKWSFLRLDESNRVVEVREKEVISNEASVGIYNFKRGKDFCSAARRMIKEDNRSMGEYYVAPVYNYLIKENSAVIGHYNIGEEFKGMYGLGVPKDLECFMKNDLLIKATNF</sequence>
<protein>
    <submittedName>
        <fullName evidence="2">dTDP-glucose pyrophosphorylase</fullName>
    </submittedName>
</protein>
<dbReference type="Gene3D" id="3.90.550.10">
    <property type="entry name" value="Spore Coat Polysaccharide Biosynthesis Protein SpsA, Chain A"/>
    <property type="match status" value="1"/>
</dbReference>
<keyword evidence="3" id="KW-1185">Reference proteome</keyword>
<reference evidence="3" key="1">
    <citation type="submission" date="2016-10" db="EMBL/GenBank/DDBJ databases">
        <authorList>
            <person name="Varghese N."/>
            <person name="Submissions S."/>
        </authorList>
    </citation>
    <scope>NUCLEOTIDE SEQUENCE [LARGE SCALE GENOMIC DNA]</scope>
    <source>
        <strain evidence="3">8N4</strain>
    </source>
</reference>
<dbReference type="InterPro" id="IPR029044">
    <property type="entry name" value="Nucleotide-diphossugar_trans"/>
</dbReference>
<dbReference type="STRING" id="988801.SAMN05216522_102267"/>
<evidence type="ECO:0000313" key="3">
    <source>
        <dbReference type="Proteomes" id="UP000242515"/>
    </source>
</evidence>
<gene>
    <name evidence="2" type="ORF">SAMN05216522_102267</name>
</gene>
<evidence type="ECO:0000313" key="2">
    <source>
        <dbReference type="EMBL" id="SEQ35726.1"/>
    </source>
</evidence>
<proteinExistence type="predicted"/>
<dbReference type="CDD" id="cd04183">
    <property type="entry name" value="GT2_BcE_like"/>
    <property type="match status" value="1"/>
</dbReference>
<dbReference type="OrthoDB" id="9788272at2"/>
<dbReference type="RefSeq" id="WP_092673171.1">
    <property type="nucleotide sequence ID" value="NZ_FOGC01000002.1"/>
</dbReference>
<dbReference type="EMBL" id="FOGC01000002">
    <property type="protein sequence ID" value="SEQ35726.1"/>
    <property type="molecule type" value="Genomic_DNA"/>
</dbReference>
<dbReference type="PIRSF" id="PIRSF028162">
    <property type="entry name" value="BcbE_prd"/>
    <property type="match status" value="1"/>
</dbReference>
<dbReference type="GO" id="GO:0016779">
    <property type="term" value="F:nucleotidyltransferase activity"/>
    <property type="evidence" value="ECO:0007669"/>
    <property type="project" value="UniProtKB-ARBA"/>
</dbReference>
<dbReference type="AlphaFoldDB" id="A0A1H9FCR9"/>
<accession>A0A1H9FCR9</accession>
<dbReference type="PANTHER" id="PTHR22572">
    <property type="entry name" value="SUGAR-1-PHOSPHATE GUANYL TRANSFERASE"/>
    <property type="match status" value="1"/>
</dbReference>
<feature type="domain" description="Nucleotidyl transferase" evidence="1">
    <location>
        <begin position="8"/>
        <end position="177"/>
    </location>
</feature>
<evidence type="ECO:0000259" key="1">
    <source>
        <dbReference type="Pfam" id="PF00483"/>
    </source>
</evidence>
<dbReference type="SUPFAM" id="SSF53448">
    <property type="entry name" value="Nucleotide-diphospho-sugar transferases"/>
    <property type="match status" value="1"/>
</dbReference>
<dbReference type="Pfam" id="PF00483">
    <property type="entry name" value="NTP_transferase"/>
    <property type="match status" value="1"/>
</dbReference>
<dbReference type="InterPro" id="IPR016873">
    <property type="entry name" value="Caps_polysacc_synth_BcbE_prd"/>
</dbReference>
<dbReference type="InterPro" id="IPR050486">
    <property type="entry name" value="Mannose-1P_guanyltransferase"/>
</dbReference>
<dbReference type="InterPro" id="IPR005835">
    <property type="entry name" value="NTP_transferase_dom"/>
</dbReference>
<organism evidence="2 3">
    <name type="scientific">Rosenbergiella nectarea</name>
    <dbReference type="NCBI Taxonomy" id="988801"/>
    <lineage>
        <taxon>Bacteria</taxon>
        <taxon>Pseudomonadati</taxon>
        <taxon>Pseudomonadota</taxon>
        <taxon>Gammaproteobacteria</taxon>
        <taxon>Enterobacterales</taxon>
        <taxon>Erwiniaceae</taxon>
        <taxon>Rosenbergiella</taxon>
    </lineage>
</organism>
<dbReference type="Proteomes" id="UP000242515">
    <property type="component" value="Unassembled WGS sequence"/>
</dbReference>